<feature type="region of interest" description="Disordered" evidence="1">
    <location>
        <begin position="1"/>
        <end position="63"/>
    </location>
</feature>
<accession>A0ABR3XUB2</accession>
<keyword evidence="3" id="KW-1185">Reference proteome</keyword>
<sequence>MSQPQPTGEADTRPEASAKRPQPESDPTSEPNVKIEPDVKRQKLEDETPTPVQPPLNIVDIDPNGDLLIGFESQKTAYRVDSNAL</sequence>
<feature type="compositionally biased region" description="Basic and acidic residues" evidence="1">
    <location>
        <begin position="33"/>
        <end position="46"/>
    </location>
</feature>
<dbReference type="EMBL" id="JAWRVE010000010">
    <property type="protein sequence ID" value="KAL1879169.1"/>
    <property type="molecule type" value="Genomic_DNA"/>
</dbReference>
<evidence type="ECO:0000313" key="3">
    <source>
        <dbReference type="Proteomes" id="UP001583177"/>
    </source>
</evidence>
<name>A0ABR3XUB2_9PEZI</name>
<dbReference type="Proteomes" id="UP001583177">
    <property type="component" value="Unassembled WGS sequence"/>
</dbReference>
<reference evidence="2 3" key="1">
    <citation type="journal article" date="2024" name="IMA Fungus">
        <title>IMA Genome - F19 : A genome assembly and annotation guide to empower mycologists, including annotated draft genome sequences of Ceratocystis pirilliformis, Diaporthe australafricana, Fusarium ophioides, Paecilomyces lecythidis, and Sporothrix stenoceras.</title>
        <authorList>
            <person name="Aylward J."/>
            <person name="Wilson A.M."/>
            <person name="Visagie C.M."/>
            <person name="Spraker J."/>
            <person name="Barnes I."/>
            <person name="Buitendag C."/>
            <person name="Ceriani C."/>
            <person name="Del Mar Angel L."/>
            <person name="du Plessis D."/>
            <person name="Fuchs T."/>
            <person name="Gasser K."/>
            <person name="Kramer D."/>
            <person name="Li W."/>
            <person name="Munsamy K."/>
            <person name="Piso A."/>
            <person name="Price J.L."/>
            <person name="Sonnekus B."/>
            <person name="Thomas C."/>
            <person name="van der Nest A."/>
            <person name="van Dijk A."/>
            <person name="van Heerden A."/>
            <person name="van Vuuren N."/>
            <person name="Yilmaz N."/>
            <person name="Duong T.A."/>
            <person name="van der Merwe N.A."/>
            <person name="Wingfield M.J."/>
            <person name="Wingfield B.D."/>
        </authorList>
    </citation>
    <scope>NUCLEOTIDE SEQUENCE [LARGE SCALE GENOMIC DNA]</scope>
    <source>
        <strain evidence="2 3">CMW 18300</strain>
    </source>
</reference>
<feature type="compositionally biased region" description="Basic and acidic residues" evidence="1">
    <location>
        <begin position="10"/>
        <end position="23"/>
    </location>
</feature>
<organism evidence="2 3">
    <name type="scientific">Diaporthe australafricana</name>
    <dbReference type="NCBI Taxonomy" id="127596"/>
    <lineage>
        <taxon>Eukaryota</taxon>
        <taxon>Fungi</taxon>
        <taxon>Dikarya</taxon>
        <taxon>Ascomycota</taxon>
        <taxon>Pezizomycotina</taxon>
        <taxon>Sordariomycetes</taxon>
        <taxon>Sordariomycetidae</taxon>
        <taxon>Diaporthales</taxon>
        <taxon>Diaporthaceae</taxon>
        <taxon>Diaporthe</taxon>
    </lineage>
</organism>
<evidence type="ECO:0000313" key="2">
    <source>
        <dbReference type="EMBL" id="KAL1879169.1"/>
    </source>
</evidence>
<comment type="caution">
    <text evidence="2">The sequence shown here is derived from an EMBL/GenBank/DDBJ whole genome shotgun (WGS) entry which is preliminary data.</text>
</comment>
<proteinExistence type="predicted"/>
<gene>
    <name evidence="2" type="ORF">Daus18300_001748</name>
</gene>
<evidence type="ECO:0000256" key="1">
    <source>
        <dbReference type="SAM" id="MobiDB-lite"/>
    </source>
</evidence>
<protein>
    <submittedName>
        <fullName evidence="2">Uncharacterized protein</fullName>
    </submittedName>
</protein>